<organism evidence="1 2">
    <name type="scientific">Cronobacter muytjensii</name>
    <dbReference type="NCBI Taxonomy" id="413501"/>
    <lineage>
        <taxon>Bacteria</taxon>
        <taxon>Pseudomonadati</taxon>
        <taxon>Pseudomonadota</taxon>
        <taxon>Gammaproteobacteria</taxon>
        <taxon>Enterobacterales</taxon>
        <taxon>Enterobacteriaceae</taxon>
        <taxon>Cronobacter</taxon>
    </lineage>
</organism>
<evidence type="ECO:0000313" key="1">
    <source>
        <dbReference type="EMBL" id="KAB0871153.1"/>
    </source>
</evidence>
<accession>A0ABQ6TU39</accession>
<comment type="caution">
    <text evidence="1">The sequence shown here is derived from an EMBL/GenBank/DDBJ whole genome shotgun (WGS) entry which is preliminary data.</text>
</comment>
<reference evidence="1 2" key="1">
    <citation type="submission" date="2019-08" db="EMBL/GenBank/DDBJ databases">
        <title>Prevalence, distribution, and phylogeny of type two toxin-antitoxin genes possessed by Cronobacter species where C. sakazakii homologs follow sequence type lineages.</title>
        <authorList>
            <person name="Finkelstein S."/>
            <person name="Negrete F."/>
            <person name="Jang H."/>
            <person name="Gopinath G.R."/>
            <person name="Tall B.D."/>
        </authorList>
    </citation>
    <scope>NUCLEOTIDE SEQUENCE [LARGE SCALE GENOMIC DNA]</scope>
    <source>
        <strain evidence="1 2">MOD1_GK1257</strain>
    </source>
</reference>
<keyword evidence="2" id="KW-1185">Reference proteome</keyword>
<gene>
    <name evidence="1" type="ORF">FZI19_20910</name>
</gene>
<evidence type="ECO:0000313" key="2">
    <source>
        <dbReference type="Proteomes" id="UP000469927"/>
    </source>
</evidence>
<dbReference type="RefSeq" id="WP_151030430.1">
    <property type="nucleotide sequence ID" value="NZ_WAGD01000106.1"/>
</dbReference>
<protein>
    <submittedName>
        <fullName evidence="1">Uncharacterized protein</fullName>
    </submittedName>
</protein>
<dbReference type="EMBL" id="WAGD01000106">
    <property type="protein sequence ID" value="KAB0871153.1"/>
    <property type="molecule type" value="Genomic_DNA"/>
</dbReference>
<dbReference type="Proteomes" id="UP000469927">
    <property type="component" value="Unassembled WGS sequence"/>
</dbReference>
<proteinExistence type="predicted"/>
<sequence>MATPESTPVPQFFYTKNYPYRWSSGPQLHALNPETWDAIASLEEAKELAEKFQVLSDGEDACVTTYGVHYKLPFITEAMQAAQKAEQK</sequence>
<name>A0ABQ6TU39_9ENTR</name>